<feature type="transmembrane region" description="Helical" evidence="1">
    <location>
        <begin position="102"/>
        <end position="128"/>
    </location>
</feature>
<feature type="transmembrane region" description="Helical" evidence="1">
    <location>
        <begin position="66"/>
        <end position="90"/>
    </location>
</feature>
<evidence type="ECO:0000313" key="2">
    <source>
        <dbReference type="EMBL" id="MBP2024741.1"/>
    </source>
</evidence>
<name>A0ABS4KBV8_9FIRM</name>
<keyword evidence="1" id="KW-1133">Transmembrane helix</keyword>
<feature type="transmembrane region" description="Helical" evidence="1">
    <location>
        <begin position="135"/>
        <end position="158"/>
    </location>
</feature>
<protein>
    <submittedName>
        <fullName evidence="2">Heptaprenyl diphosphate synthase</fullName>
        <ecNumber evidence="2">2.5.1.30</ecNumber>
    </submittedName>
</protein>
<evidence type="ECO:0000313" key="3">
    <source>
        <dbReference type="Proteomes" id="UP001519306"/>
    </source>
</evidence>
<dbReference type="Pfam" id="PF07456">
    <property type="entry name" value="Hpre_diP_synt_I"/>
    <property type="match status" value="1"/>
</dbReference>
<gene>
    <name evidence="2" type="ORF">J2Z71_000257</name>
</gene>
<feature type="transmembrane region" description="Helical" evidence="1">
    <location>
        <begin position="35"/>
        <end position="54"/>
    </location>
</feature>
<sequence length="171" mass="18808">MKKNRKLIFLSILVALGLVMGLFESIIPLPFTFPGARLGLSNIVVLVSIVVFGYREGLIVALFKTLILMLVTGSVSAFFFSFAGALLSSISMILAHKYLSKYLSLIGISEIGSFFHNLGQVIVASFILGNKMIFAYLPFLLILGLFTGYFVGLASIYITKNLNTHFKELIK</sequence>
<dbReference type="GO" id="GO:0000010">
    <property type="term" value="F:heptaprenyl diphosphate synthase activity"/>
    <property type="evidence" value="ECO:0007669"/>
    <property type="project" value="UniProtKB-EC"/>
</dbReference>
<comment type="caution">
    <text evidence="2">The sequence shown here is derived from an EMBL/GenBank/DDBJ whole genome shotgun (WGS) entry which is preliminary data.</text>
</comment>
<dbReference type="PIRSF" id="PIRSF027391">
    <property type="entry name" value="Hpre_diP_synt_I"/>
    <property type="match status" value="1"/>
</dbReference>
<dbReference type="InterPro" id="IPR010898">
    <property type="entry name" value="Hpre_diP_synth_I"/>
</dbReference>
<proteinExistence type="predicted"/>
<dbReference type="Proteomes" id="UP001519306">
    <property type="component" value="Unassembled WGS sequence"/>
</dbReference>
<dbReference type="Gene3D" id="1.10.1760.20">
    <property type="match status" value="1"/>
</dbReference>
<dbReference type="RefSeq" id="WP_210060050.1">
    <property type="nucleotide sequence ID" value="NZ_JAGGLJ010000002.1"/>
</dbReference>
<dbReference type="InterPro" id="IPR014535">
    <property type="entry name" value="Hpre_diP_synt_I"/>
</dbReference>
<organism evidence="2 3">
    <name type="scientific">Peptoniphilus stercorisuis</name>
    <dbReference type="NCBI Taxonomy" id="1436965"/>
    <lineage>
        <taxon>Bacteria</taxon>
        <taxon>Bacillati</taxon>
        <taxon>Bacillota</taxon>
        <taxon>Tissierellia</taxon>
        <taxon>Tissierellales</taxon>
        <taxon>Peptoniphilaceae</taxon>
        <taxon>Peptoniphilus</taxon>
    </lineage>
</organism>
<dbReference type="EC" id="2.5.1.30" evidence="2"/>
<keyword evidence="1" id="KW-0472">Membrane</keyword>
<evidence type="ECO:0000256" key="1">
    <source>
        <dbReference type="SAM" id="Phobius"/>
    </source>
</evidence>
<keyword evidence="1" id="KW-0812">Transmembrane</keyword>
<accession>A0ABS4KBV8</accession>
<keyword evidence="2" id="KW-0808">Transferase</keyword>
<reference evidence="2 3" key="1">
    <citation type="submission" date="2021-03" db="EMBL/GenBank/DDBJ databases">
        <title>Genomic Encyclopedia of Type Strains, Phase IV (KMG-IV): sequencing the most valuable type-strain genomes for metagenomic binning, comparative biology and taxonomic classification.</title>
        <authorList>
            <person name="Goeker M."/>
        </authorList>
    </citation>
    <scope>NUCLEOTIDE SEQUENCE [LARGE SCALE GENOMIC DNA]</scope>
    <source>
        <strain evidence="2 3">DSM 27563</strain>
    </source>
</reference>
<dbReference type="EMBL" id="JAGGLJ010000002">
    <property type="protein sequence ID" value="MBP2024741.1"/>
    <property type="molecule type" value="Genomic_DNA"/>
</dbReference>
<keyword evidence="3" id="KW-1185">Reference proteome</keyword>